<dbReference type="InterPro" id="IPR029045">
    <property type="entry name" value="ClpP/crotonase-like_dom_sf"/>
</dbReference>
<dbReference type="RefSeq" id="XP_005768512.1">
    <property type="nucleotide sequence ID" value="XM_005768455.1"/>
</dbReference>
<dbReference type="GeneID" id="17262237"/>
<dbReference type="HOGENOM" id="CLU_009834_7_2_1"/>
<accession>A0A0D3IXU8</accession>
<evidence type="ECO:0000313" key="4">
    <source>
        <dbReference type="EnsemblProtists" id="EOD16083"/>
    </source>
</evidence>
<name>A0A0D3IXU8_EMIH1</name>
<dbReference type="Gene3D" id="3.90.226.10">
    <property type="entry name" value="2-enoyl-CoA Hydratase, Chain A, domain 1"/>
    <property type="match status" value="1"/>
</dbReference>
<dbReference type="PANTHER" id="PTHR43684">
    <property type="match status" value="1"/>
</dbReference>
<proteinExistence type="predicted"/>
<dbReference type="GO" id="GO:0004165">
    <property type="term" value="F:delta(3)-delta(2)-enoyl-CoA isomerase activity"/>
    <property type="evidence" value="ECO:0007669"/>
    <property type="project" value="UniProtKB-ARBA"/>
</dbReference>
<dbReference type="PaxDb" id="2903-EOD16083"/>
<reference evidence="5" key="1">
    <citation type="journal article" date="2013" name="Nature">
        <title>Pan genome of the phytoplankton Emiliania underpins its global distribution.</title>
        <authorList>
            <person name="Read B.A."/>
            <person name="Kegel J."/>
            <person name="Klute M.J."/>
            <person name="Kuo A."/>
            <person name="Lefebvre S.C."/>
            <person name="Maumus F."/>
            <person name="Mayer C."/>
            <person name="Miller J."/>
            <person name="Monier A."/>
            <person name="Salamov A."/>
            <person name="Young J."/>
            <person name="Aguilar M."/>
            <person name="Claverie J.M."/>
            <person name="Frickenhaus S."/>
            <person name="Gonzalez K."/>
            <person name="Herman E.K."/>
            <person name="Lin Y.C."/>
            <person name="Napier J."/>
            <person name="Ogata H."/>
            <person name="Sarno A.F."/>
            <person name="Shmutz J."/>
            <person name="Schroeder D."/>
            <person name="de Vargas C."/>
            <person name="Verret F."/>
            <person name="von Dassow P."/>
            <person name="Valentin K."/>
            <person name="Van de Peer Y."/>
            <person name="Wheeler G."/>
            <person name="Dacks J.B."/>
            <person name="Delwiche C.F."/>
            <person name="Dyhrman S.T."/>
            <person name="Glockner G."/>
            <person name="John U."/>
            <person name="Richards T."/>
            <person name="Worden A.Z."/>
            <person name="Zhang X."/>
            <person name="Grigoriev I.V."/>
            <person name="Allen A.E."/>
            <person name="Bidle K."/>
            <person name="Borodovsky M."/>
            <person name="Bowler C."/>
            <person name="Brownlee C."/>
            <person name="Cock J.M."/>
            <person name="Elias M."/>
            <person name="Gladyshev V.N."/>
            <person name="Groth M."/>
            <person name="Guda C."/>
            <person name="Hadaegh A."/>
            <person name="Iglesias-Rodriguez M.D."/>
            <person name="Jenkins J."/>
            <person name="Jones B.M."/>
            <person name="Lawson T."/>
            <person name="Leese F."/>
            <person name="Lindquist E."/>
            <person name="Lobanov A."/>
            <person name="Lomsadze A."/>
            <person name="Malik S.B."/>
            <person name="Marsh M.E."/>
            <person name="Mackinder L."/>
            <person name="Mock T."/>
            <person name="Mueller-Roeber B."/>
            <person name="Pagarete A."/>
            <person name="Parker M."/>
            <person name="Probert I."/>
            <person name="Quesneville H."/>
            <person name="Raines C."/>
            <person name="Rensing S.A."/>
            <person name="Riano-Pachon D.M."/>
            <person name="Richier S."/>
            <person name="Rokitta S."/>
            <person name="Shiraiwa Y."/>
            <person name="Soanes D.M."/>
            <person name="van der Giezen M."/>
            <person name="Wahlund T.M."/>
            <person name="Williams B."/>
            <person name="Wilson W."/>
            <person name="Wolfe G."/>
            <person name="Wurch L.L."/>
        </authorList>
    </citation>
    <scope>NUCLEOTIDE SEQUENCE</scope>
</reference>
<dbReference type="PANTHER" id="PTHR43684:SF1">
    <property type="entry name" value="ENOYL-COA DELTA ISOMERASE 2"/>
    <property type="match status" value="1"/>
</dbReference>
<dbReference type="InterPro" id="IPR051053">
    <property type="entry name" value="ECH/Chromodomain_protein"/>
</dbReference>
<protein>
    <submittedName>
        <fullName evidence="4">Uncharacterized protein</fullName>
    </submittedName>
</protein>
<dbReference type="STRING" id="2903.R1C0M0"/>
<dbReference type="EnsemblProtists" id="EOD16083">
    <property type="protein sequence ID" value="EOD16083"/>
    <property type="gene ID" value="EMIHUDRAFT_445491"/>
</dbReference>
<reference evidence="4" key="2">
    <citation type="submission" date="2024-10" db="UniProtKB">
        <authorList>
            <consortium name="EnsemblProtists"/>
        </authorList>
    </citation>
    <scope>IDENTIFICATION</scope>
</reference>
<dbReference type="Pfam" id="PF00378">
    <property type="entry name" value="ECH_1"/>
    <property type="match status" value="1"/>
</dbReference>
<evidence type="ECO:0000256" key="2">
    <source>
        <dbReference type="ARBA" id="ARBA00023140"/>
    </source>
</evidence>
<dbReference type="eggNOG" id="KOG0016">
    <property type="taxonomic scope" value="Eukaryota"/>
</dbReference>
<dbReference type="CDD" id="cd06558">
    <property type="entry name" value="crotonase-like"/>
    <property type="match status" value="1"/>
</dbReference>
<dbReference type="AlphaFoldDB" id="A0A0D3IXU8"/>
<dbReference type="SUPFAM" id="SSF52096">
    <property type="entry name" value="ClpP/crotonase"/>
    <property type="match status" value="1"/>
</dbReference>
<evidence type="ECO:0000256" key="1">
    <source>
        <dbReference type="ARBA" id="ARBA00004275"/>
    </source>
</evidence>
<dbReference type="GO" id="GO:0005777">
    <property type="term" value="C:peroxisome"/>
    <property type="evidence" value="ECO:0007669"/>
    <property type="project" value="UniProtKB-SubCell"/>
</dbReference>
<dbReference type="KEGG" id="ehx:EMIHUDRAFT_445491"/>
<keyword evidence="3" id="KW-0413">Isomerase</keyword>
<evidence type="ECO:0000313" key="5">
    <source>
        <dbReference type="Proteomes" id="UP000013827"/>
    </source>
</evidence>
<dbReference type="InterPro" id="IPR001753">
    <property type="entry name" value="Enoyl-CoA_hydra/iso"/>
</dbReference>
<sequence>MKRGVSPLTRKPVRRLLSSSSAPLLQNDLSPTGVLTLTFNQPEKLNAWTLPLLNKLFYGLADATTDPAVKGVVITGSGKYYSAGADLSAMIKPMAPSSLIRQIRDRNQRLFACFLDFPKPIVAAVNGPAIGAAVTSTCLMDACFASPAATFSLPFAKLGVPPEGCSSVTFPERMGEAAAHRMLGEENWVPSAAEARDAGLVREVVEPHELVARASSFVEERIAAGGGRCFDEAEHERLRRVNAEESATLANAFVSPKFLGAMEAFNAKRKKTQLTRVFWIANSTLPLWRPSDIEANFGFRLDGPDGHIERDH</sequence>
<keyword evidence="2" id="KW-0576">Peroxisome</keyword>
<evidence type="ECO:0000256" key="3">
    <source>
        <dbReference type="ARBA" id="ARBA00023235"/>
    </source>
</evidence>
<keyword evidence="5" id="KW-1185">Reference proteome</keyword>
<comment type="subcellular location">
    <subcellularLocation>
        <location evidence="1">Peroxisome</location>
    </subcellularLocation>
</comment>
<dbReference type="Proteomes" id="UP000013827">
    <property type="component" value="Unassembled WGS sequence"/>
</dbReference>
<organism evidence="4 5">
    <name type="scientific">Emiliania huxleyi (strain CCMP1516)</name>
    <dbReference type="NCBI Taxonomy" id="280463"/>
    <lineage>
        <taxon>Eukaryota</taxon>
        <taxon>Haptista</taxon>
        <taxon>Haptophyta</taxon>
        <taxon>Prymnesiophyceae</taxon>
        <taxon>Isochrysidales</taxon>
        <taxon>Noelaerhabdaceae</taxon>
        <taxon>Emiliania</taxon>
    </lineage>
</organism>